<name>A0A3R7EVS7_CLOSI</name>
<reference evidence="1 2" key="1">
    <citation type="journal article" date="2018" name="Biotechnol. Adv.">
        <title>Improved genomic resources and new bioinformatic workflow for the carcinogenic parasite Clonorchis sinensis: Biotechnological implications.</title>
        <authorList>
            <person name="Wang D."/>
            <person name="Korhonen P.K."/>
            <person name="Gasser R.B."/>
            <person name="Young N.D."/>
        </authorList>
    </citation>
    <scope>NUCLEOTIDE SEQUENCE [LARGE SCALE GENOMIC DNA]</scope>
    <source>
        <strain evidence="1">Cs-k2</strain>
    </source>
</reference>
<organism evidence="1 2">
    <name type="scientific">Clonorchis sinensis</name>
    <name type="common">Chinese liver fluke</name>
    <dbReference type="NCBI Taxonomy" id="79923"/>
    <lineage>
        <taxon>Eukaryota</taxon>
        <taxon>Metazoa</taxon>
        <taxon>Spiralia</taxon>
        <taxon>Lophotrochozoa</taxon>
        <taxon>Platyhelminthes</taxon>
        <taxon>Trematoda</taxon>
        <taxon>Digenea</taxon>
        <taxon>Opisthorchiida</taxon>
        <taxon>Opisthorchiata</taxon>
        <taxon>Opisthorchiidae</taxon>
        <taxon>Clonorchis</taxon>
    </lineage>
</organism>
<dbReference type="AlphaFoldDB" id="A0A3R7EVS7"/>
<evidence type="ECO:0000313" key="1">
    <source>
        <dbReference type="EMBL" id="KAG5452498.1"/>
    </source>
</evidence>
<comment type="caution">
    <text evidence="1">The sequence shown here is derived from an EMBL/GenBank/DDBJ whole genome shotgun (WGS) entry which is preliminary data.</text>
</comment>
<sequence>MNSPPSGTDNTESNMLLNDCFINARYLVQWGSRRPDSTDSTQKFRNLLHVPLSGQGLATSRLPPLWVWHGKQHSLRHIMVQHTQHMSQLTQLPLLLLDTFLGGRPRFTTEQSFLN</sequence>
<reference evidence="1 2" key="2">
    <citation type="journal article" date="2021" name="Genomics">
        <title>High-quality reference genome for Clonorchis sinensis.</title>
        <authorList>
            <person name="Young N.D."/>
            <person name="Stroehlein A.J."/>
            <person name="Kinkar L."/>
            <person name="Wang T."/>
            <person name="Sohn W.M."/>
            <person name="Chang B.C.H."/>
            <person name="Kaur P."/>
            <person name="Weisz D."/>
            <person name="Dudchenko O."/>
            <person name="Aiden E.L."/>
            <person name="Korhonen P.K."/>
            <person name="Gasser R.B."/>
        </authorList>
    </citation>
    <scope>NUCLEOTIDE SEQUENCE [LARGE SCALE GENOMIC DNA]</scope>
    <source>
        <strain evidence="1">Cs-k2</strain>
    </source>
</reference>
<proteinExistence type="predicted"/>
<dbReference type="InParanoid" id="A0A3R7EVS7"/>
<protein>
    <submittedName>
        <fullName evidence="1">Uncharacterized protein</fullName>
    </submittedName>
</protein>
<dbReference type="EMBL" id="NIRI02000042">
    <property type="protein sequence ID" value="KAG5452498.1"/>
    <property type="molecule type" value="Genomic_DNA"/>
</dbReference>
<gene>
    <name evidence="1" type="ORF">CSKR_103298</name>
</gene>
<evidence type="ECO:0000313" key="2">
    <source>
        <dbReference type="Proteomes" id="UP000286415"/>
    </source>
</evidence>
<keyword evidence="2" id="KW-1185">Reference proteome</keyword>
<dbReference type="Proteomes" id="UP000286415">
    <property type="component" value="Unassembled WGS sequence"/>
</dbReference>
<accession>A0A3R7EVS7</accession>